<protein>
    <submittedName>
        <fullName evidence="2">Lactoylglutathione lyase and related lyases</fullName>
    </submittedName>
</protein>
<name>E0XV19_9GAMM</name>
<dbReference type="PROSITE" id="PS51819">
    <property type="entry name" value="VOC"/>
    <property type="match status" value="1"/>
</dbReference>
<dbReference type="InterPro" id="IPR037523">
    <property type="entry name" value="VOC_core"/>
</dbReference>
<reference evidence="2" key="1">
    <citation type="journal article" date="2011" name="Environ. Microbiol.">
        <title>Time-series analyses of Monterey Bay coastal microbial picoplankton using a 'genome proxy' microarray.</title>
        <authorList>
            <person name="Rich V.I."/>
            <person name="Pham V.D."/>
            <person name="Eppley J."/>
            <person name="Shi Y."/>
            <person name="DeLong E.F."/>
        </authorList>
    </citation>
    <scope>NUCLEOTIDE SEQUENCE</scope>
</reference>
<keyword evidence="2" id="KW-0456">Lyase</keyword>
<dbReference type="EMBL" id="GU474885">
    <property type="protein sequence ID" value="ADI18260.1"/>
    <property type="molecule type" value="Genomic_DNA"/>
</dbReference>
<evidence type="ECO:0000313" key="2">
    <source>
        <dbReference type="EMBL" id="ADI18260.1"/>
    </source>
</evidence>
<dbReference type="SUPFAM" id="SSF54593">
    <property type="entry name" value="Glyoxalase/Bleomycin resistance protein/Dihydroxybiphenyl dioxygenase"/>
    <property type="match status" value="1"/>
</dbReference>
<dbReference type="PANTHER" id="PTHR21366:SF30">
    <property type="entry name" value="BLL2330 PROTEIN"/>
    <property type="match status" value="1"/>
</dbReference>
<organism evidence="2">
    <name type="scientific">uncultured Chromatiales bacterium HF0200_41F04</name>
    <dbReference type="NCBI Taxonomy" id="710740"/>
    <lineage>
        <taxon>Bacteria</taxon>
        <taxon>Pseudomonadati</taxon>
        <taxon>Pseudomonadota</taxon>
        <taxon>Gammaproteobacteria</taxon>
        <taxon>Chromatiales</taxon>
        <taxon>environmental samples</taxon>
    </lineage>
</organism>
<dbReference type="InterPro" id="IPR050383">
    <property type="entry name" value="GlyoxalaseI/FosfomycinResist"/>
</dbReference>
<dbReference type="InterPro" id="IPR004360">
    <property type="entry name" value="Glyas_Fos-R_dOase_dom"/>
</dbReference>
<dbReference type="Pfam" id="PF00903">
    <property type="entry name" value="Glyoxalase"/>
    <property type="match status" value="1"/>
</dbReference>
<dbReference type="GO" id="GO:0016829">
    <property type="term" value="F:lyase activity"/>
    <property type="evidence" value="ECO:0007669"/>
    <property type="project" value="UniProtKB-KW"/>
</dbReference>
<evidence type="ECO:0000259" key="1">
    <source>
        <dbReference type="PROSITE" id="PS51819"/>
    </source>
</evidence>
<proteinExistence type="predicted"/>
<dbReference type="InterPro" id="IPR029068">
    <property type="entry name" value="Glyas_Bleomycin-R_OHBP_Dase"/>
</dbReference>
<dbReference type="Gene3D" id="3.10.180.10">
    <property type="entry name" value="2,3-Dihydroxybiphenyl 1,2-Dioxygenase, domain 1"/>
    <property type="match status" value="1"/>
</dbReference>
<sequence length="161" mass="18400">MTMIKGLHHSAYRCRDSEETRQFYEDFLGLPLVEALQIGVTKTGRTADVLHTFYQMDDGSCLAFFDAPKEPFDFKEQHDYDLHIALTVSDDELQPMIDKGRALGIESRGISEHGFVRSIYFRDPNGYVVELCALPKSPLAEFFNPVDAHKKVVRWQSAKVK</sequence>
<dbReference type="CDD" id="cd06587">
    <property type="entry name" value="VOC"/>
    <property type="match status" value="1"/>
</dbReference>
<accession>E0XV19</accession>
<dbReference type="PANTHER" id="PTHR21366">
    <property type="entry name" value="GLYOXALASE FAMILY PROTEIN"/>
    <property type="match status" value="1"/>
</dbReference>
<feature type="domain" description="VOC" evidence="1">
    <location>
        <begin position="6"/>
        <end position="134"/>
    </location>
</feature>
<dbReference type="AlphaFoldDB" id="E0XV19"/>